<evidence type="ECO:0000259" key="1">
    <source>
        <dbReference type="PROSITE" id="PS51029"/>
    </source>
</evidence>
<dbReference type="PROSITE" id="PS51029">
    <property type="entry name" value="MADF"/>
    <property type="match status" value="1"/>
</dbReference>
<dbReference type="EMBL" id="JAHLQT010024020">
    <property type="protein sequence ID" value="KAG7165638.1"/>
    <property type="molecule type" value="Genomic_DNA"/>
</dbReference>
<evidence type="ECO:0000313" key="2">
    <source>
        <dbReference type="EMBL" id="KAG7165638.1"/>
    </source>
</evidence>
<feature type="domain" description="MADF" evidence="1">
    <location>
        <begin position="24"/>
        <end position="114"/>
    </location>
</feature>
<dbReference type="Pfam" id="PF10545">
    <property type="entry name" value="MADF_DNA_bdg"/>
    <property type="match status" value="1"/>
</dbReference>
<dbReference type="PANTHER" id="PTHR21505:SF12">
    <property type="entry name" value="MADF DOMAIN-CONTAINING PROTEIN-RELATED"/>
    <property type="match status" value="1"/>
</dbReference>
<gene>
    <name evidence="2" type="ORF">Hamer_G013145</name>
</gene>
<dbReference type="Proteomes" id="UP000747542">
    <property type="component" value="Unassembled WGS sequence"/>
</dbReference>
<dbReference type="SMART" id="SM00595">
    <property type="entry name" value="MADF"/>
    <property type="match status" value="1"/>
</dbReference>
<dbReference type="AlphaFoldDB" id="A0A8J5MVR9"/>
<dbReference type="PANTHER" id="PTHR21505">
    <property type="entry name" value="MADF DOMAIN-CONTAINING PROTEIN-RELATED"/>
    <property type="match status" value="1"/>
</dbReference>
<sequence>MSSPPSTCTTEPANLHWSRQDAVRLIDLYRHYPCLWNVKSDMYKDRDKRAAALKGIAEEIRKITASITTGDIKRKIETLRNQHRREMRLVHKSQELGQTKFTGENYGALMTCHF</sequence>
<dbReference type="InterPro" id="IPR006578">
    <property type="entry name" value="MADF-dom"/>
</dbReference>
<name>A0A8J5MVR9_HOMAM</name>
<comment type="caution">
    <text evidence="2">The sequence shown here is derived from an EMBL/GenBank/DDBJ whole genome shotgun (WGS) entry which is preliminary data.</text>
</comment>
<keyword evidence="3" id="KW-1185">Reference proteome</keyword>
<reference evidence="2" key="1">
    <citation type="journal article" date="2021" name="Sci. Adv.">
        <title>The American lobster genome reveals insights on longevity, neural, and immune adaptations.</title>
        <authorList>
            <person name="Polinski J.M."/>
            <person name="Zimin A.V."/>
            <person name="Clark K.F."/>
            <person name="Kohn A.B."/>
            <person name="Sadowski N."/>
            <person name="Timp W."/>
            <person name="Ptitsyn A."/>
            <person name="Khanna P."/>
            <person name="Romanova D.Y."/>
            <person name="Williams P."/>
            <person name="Greenwood S.J."/>
            <person name="Moroz L.L."/>
            <person name="Walt D.R."/>
            <person name="Bodnar A.G."/>
        </authorList>
    </citation>
    <scope>NUCLEOTIDE SEQUENCE</scope>
    <source>
        <strain evidence="2">GMGI-L3</strain>
    </source>
</reference>
<accession>A0A8J5MVR9</accession>
<proteinExistence type="predicted"/>
<organism evidence="2 3">
    <name type="scientific">Homarus americanus</name>
    <name type="common">American lobster</name>
    <dbReference type="NCBI Taxonomy" id="6706"/>
    <lineage>
        <taxon>Eukaryota</taxon>
        <taxon>Metazoa</taxon>
        <taxon>Ecdysozoa</taxon>
        <taxon>Arthropoda</taxon>
        <taxon>Crustacea</taxon>
        <taxon>Multicrustacea</taxon>
        <taxon>Malacostraca</taxon>
        <taxon>Eumalacostraca</taxon>
        <taxon>Eucarida</taxon>
        <taxon>Decapoda</taxon>
        <taxon>Pleocyemata</taxon>
        <taxon>Astacidea</taxon>
        <taxon>Nephropoidea</taxon>
        <taxon>Nephropidae</taxon>
        <taxon>Homarus</taxon>
    </lineage>
</organism>
<protein>
    <submittedName>
        <fullName evidence="2">Putative Alcohol dehydrogenase transcription factor Myb/SANT-like-containing protein 24</fullName>
    </submittedName>
</protein>
<evidence type="ECO:0000313" key="3">
    <source>
        <dbReference type="Proteomes" id="UP000747542"/>
    </source>
</evidence>